<evidence type="ECO:0000256" key="5">
    <source>
        <dbReference type="ARBA" id="ARBA00023136"/>
    </source>
</evidence>
<dbReference type="RefSeq" id="WP_236346566.1">
    <property type="nucleotide sequence ID" value="NZ_CAKMMF010000040.1"/>
</dbReference>
<proteinExistence type="predicted"/>
<evidence type="ECO:0000256" key="3">
    <source>
        <dbReference type="ARBA" id="ARBA00022692"/>
    </source>
</evidence>
<organism evidence="8 9">
    <name type="scientific">Paenibacillus plantiphilus</name>
    <dbReference type="NCBI Taxonomy" id="2905650"/>
    <lineage>
        <taxon>Bacteria</taxon>
        <taxon>Bacillati</taxon>
        <taxon>Bacillota</taxon>
        <taxon>Bacilli</taxon>
        <taxon>Bacillales</taxon>
        <taxon>Paenibacillaceae</taxon>
        <taxon>Paenibacillus</taxon>
    </lineage>
</organism>
<sequence>MLNDKETNAAGAESASSYVITVNKTKWIIMLASTFAVAGLLSPWASSSPDGLERVAEDHGFLDSAKTVFNWAPIPDYEVAGLSGNALKVGSAGVIGVLVMLAALWVISRNYGGRGNHGDGSGMPAAHK</sequence>
<keyword evidence="9" id="KW-1185">Reference proteome</keyword>
<dbReference type="Proteomes" id="UP000838686">
    <property type="component" value="Unassembled WGS sequence"/>
</dbReference>
<keyword evidence="4 6" id="KW-1133">Transmembrane helix</keyword>
<evidence type="ECO:0000256" key="1">
    <source>
        <dbReference type="ARBA" id="ARBA00004236"/>
    </source>
</evidence>
<dbReference type="InterPro" id="IPR025937">
    <property type="entry name" value="PDGLE_dom"/>
</dbReference>
<keyword evidence="3 6" id="KW-0812">Transmembrane</keyword>
<protein>
    <recommendedName>
        <fullName evidence="7">PDGLE domain-containing protein</fullName>
    </recommendedName>
</protein>
<name>A0ABM9CUS5_9BACL</name>
<evidence type="ECO:0000313" key="9">
    <source>
        <dbReference type="Proteomes" id="UP000838686"/>
    </source>
</evidence>
<reference evidence="8" key="1">
    <citation type="submission" date="2022-01" db="EMBL/GenBank/DDBJ databases">
        <authorList>
            <person name="Criscuolo A."/>
        </authorList>
    </citation>
    <scope>NUCLEOTIDE SEQUENCE</scope>
    <source>
        <strain evidence="8">CIP111893</strain>
    </source>
</reference>
<evidence type="ECO:0000256" key="2">
    <source>
        <dbReference type="ARBA" id="ARBA00022475"/>
    </source>
</evidence>
<feature type="transmembrane region" description="Helical" evidence="6">
    <location>
        <begin position="89"/>
        <end position="107"/>
    </location>
</feature>
<gene>
    <name evidence="8" type="ORF">PAECIP111893_04930</name>
</gene>
<dbReference type="EMBL" id="CAKMMF010000040">
    <property type="protein sequence ID" value="CAH1222894.1"/>
    <property type="molecule type" value="Genomic_DNA"/>
</dbReference>
<accession>A0ABM9CUS5</accession>
<evidence type="ECO:0000256" key="6">
    <source>
        <dbReference type="SAM" id="Phobius"/>
    </source>
</evidence>
<keyword evidence="5 6" id="KW-0472">Membrane</keyword>
<feature type="domain" description="PDGLE" evidence="7">
    <location>
        <begin position="25"/>
        <end position="108"/>
    </location>
</feature>
<dbReference type="Pfam" id="PF13190">
    <property type="entry name" value="PDGLE"/>
    <property type="match status" value="1"/>
</dbReference>
<evidence type="ECO:0000259" key="7">
    <source>
        <dbReference type="Pfam" id="PF13190"/>
    </source>
</evidence>
<comment type="subcellular location">
    <subcellularLocation>
        <location evidence="1">Cell membrane</location>
    </subcellularLocation>
</comment>
<evidence type="ECO:0000256" key="4">
    <source>
        <dbReference type="ARBA" id="ARBA00022989"/>
    </source>
</evidence>
<comment type="caution">
    <text evidence="8">The sequence shown here is derived from an EMBL/GenBank/DDBJ whole genome shotgun (WGS) entry which is preliminary data.</text>
</comment>
<feature type="transmembrane region" description="Helical" evidence="6">
    <location>
        <begin position="27"/>
        <end position="45"/>
    </location>
</feature>
<evidence type="ECO:0000313" key="8">
    <source>
        <dbReference type="EMBL" id="CAH1222894.1"/>
    </source>
</evidence>
<keyword evidence="2" id="KW-1003">Cell membrane</keyword>